<organism evidence="1">
    <name type="scientific">Streptomyces sp. SID12501</name>
    <dbReference type="NCBI Taxonomy" id="2706042"/>
    <lineage>
        <taxon>Bacteria</taxon>
        <taxon>Bacillati</taxon>
        <taxon>Actinomycetota</taxon>
        <taxon>Actinomycetes</taxon>
        <taxon>Kitasatosporales</taxon>
        <taxon>Streptomycetaceae</taxon>
        <taxon>Streptomyces</taxon>
    </lineage>
</organism>
<protein>
    <submittedName>
        <fullName evidence="1">Uncharacterized protein</fullName>
    </submittedName>
</protein>
<gene>
    <name evidence="1" type="ORF">G3I71_02610</name>
</gene>
<evidence type="ECO:0000313" key="1">
    <source>
        <dbReference type="EMBL" id="NEC84778.1"/>
    </source>
</evidence>
<sequence>MTGQRGTRVQATVRQAELPMLHAYRRWFEHARKCDDCKRVRKAQDGCGNGQGLWDAYRQAYDGGAG</sequence>
<dbReference type="AlphaFoldDB" id="A0A6B3BHU2"/>
<accession>A0A6B3BHU2</accession>
<name>A0A6B3BHU2_9ACTN</name>
<proteinExistence type="predicted"/>
<dbReference type="EMBL" id="JAAGLU010000002">
    <property type="protein sequence ID" value="NEC84778.1"/>
    <property type="molecule type" value="Genomic_DNA"/>
</dbReference>
<comment type="caution">
    <text evidence="1">The sequence shown here is derived from an EMBL/GenBank/DDBJ whole genome shotgun (WGS) entry which is preliminary data.</text>
</comment>
<dbReference type="RefSeq" id="WP_164312225.1">
    <property type="nucleotide sequence ID" value="NZ_JAAGLU010000002.1"/>
</dbReference>
<reference evidence="1" key="1">
    <citation type="submission" date="2020-01" db="EMBL/GenBank/DDBJ databases">
        <title>Insect and environment-associated Actinomycetes.</title>
        <authorList>
            <person name="Currrie C."/>
            <person name="Chevrette M."/>
            <person name="Carlson C."/>
            <person name="Stubbendieck R."/>
            <person name="Wendt-Pienkowski E."/>
        </authorList>
    </citation>
    <scope>NUCLEOTIDE SEQUENCE</scope>
    <source>
        <strain evidence="1">SID12501</strain>
    </source>
</reference>